<dbReference type="RefSeq" id="WP_291792518.1">
    <property type="nucleotide sequence ID" value="NZ_BAAAPZ010000011.1"/>
</dbReference>
<dbReference type="InterPro" id="IPR000835">
    <property type="entry name" value="HTH_MarR-typ"/>
</dbReference>
<dbReference type="EMBL" id="BAAAPZ010000011">
    <property type="protein sequence ID" value="GAA2101693.1"/>
    <property type="molecule type" value="Genomic_DNA"/>
</dbReference>
<dbReference type="PROSITE" id="PS50995">
    <property type="entry name" value="HTH_MARR_2"/>
    <property type="match status" value="1"/>
</dbReference>
<dbReference type="SUPFAM" id="SSF46785">
    <property type="entry name" value="Winged helix' DNA-binding domain"/>
    <property type="match status" value="1"/>
</dbReference>
<evidence type="ECO:0000313" key="4">
    <source>
        <dbReference type="Proteomes" id="UP001500984"/>
    </source>
</evidence>
<dbReference type="Proteomes" id="UP001500984">
    <property type="component" value="Unassembled WGS sequence"/>
</dbReference>
<dbReference type="PANTHER" id="PTHR33164:SF43">
    <property type="entry name" value="HTH-TYPE TRANSCRIPTIONAL REPRESSOR YETL"/>
    <property type="match status" value="1"/>
</dbReference>
<dbReference type="InterPro" id="IPR039422">
    <property type="entry name" value="MarR/SlyA-like"/>
</dbReference>
<dbReference type="Pfam" id="PF12802">
    <property type="entry name" value="MarR_2"/>
    <property type="match status" value="1"/>
</dbReference>
<feature type="compositionally biased region" description="Low complexity" evidence="1">
    <location>
        <begin position="193"/>
        <end position="205"/>
    </location>
</feature>
<feature type="domain" description="HTH marR-type" evidence="2">
    <location>
        <begin position="28"/>
        <end position="163"/>
    </location>
</feature>
<dbReference type="InterPro" id="IPR036388">
    <property type="entry name" value="WH-like_DNA-bd_sf"/>
</dbReference>
<dbReference type="SMART" id="SM00347">
    <property type="entry name" value="HTH_MARR"/>
    <property type="match status" value="1"/>
</dbReference>
<reference evidence="4" key="1">
    <citation type="journal article" date="2019" name="Int. J. Syst. Evol. Microbiol.">
        <title>The Global Catalogue of Microorganisms (GCM) 10K type strain sequencing project: providing services to taxonomists for standard genome sequencing and annotation.</title>
        <authorList>
            <consortium name="The Broad Institute Genomics Platform"/>
            <consortium name="The Broad Institute Genome Sequencing Center for Infectious Disease"/>
            <person name="Wu L."/>
            <person name="Ma J."/>
        </authorList>
    </citation>
    <scope>NUCLEOTIDE SEQUENCE [LARGE SCALE GENOMIC DNA]</scope>
    <source>
        <strain evidence="4">JCM 15900</strain>
    </source>
</reference>
<feature type="compositionally biased region" description="Polar residues" evidence="1">
    <location>
        <begin position="182"/>
        <end position="192"/>
    </location>
</feature>
<accession>A0ABP5IJL9</accession>
<dbReference type="InterPro" id="IPR036390">
    <property type="entry name" value="WH_DNA-bd_sf"/>
</dbReference>
<sequence>MLPEPLKDLLPQASTDPSQPASHRAKVYDLIHTNLTQAMASRTFTAQFAHTHGLNLIDFHVLQVVVFVDDEEGTATPGYIARQLSLSASTLTSILERLVRADYLLRERDSADRRRISIYATDKTMELLASFYSHIADEYESLFPAQGDEQLAGYTELLSTLTEANGAVALAFERNGENLRSATQGRALQAEQSGSAGSTSGSVAS</sequence>
<feature type="compositionally biased region" description="Polar residues" evidence="1">
    <location>
        <begin position="12"/>
        <end position="21"/>
    </location>
</feature>
<proteinExistence type="predicted"/>
<feature type="region of interest" description="Disordered" evidence="1">
    <location>
        <begin position="1"/>
        <end position="22"/>
    </location>
</feature>
<protein>
    <recommendedName>
        <fullName evidence="2">HTH marR-type domain-containing protein</fullName>
    </recommendedName>
</protein>
<gene>
    <name evidence="3" type="ORF">GCM10009823_24610</name>
</gene>
<evidence type="ECO:0000256" key="1">
    <source>
        <dbReference type="SAM" id="MobiDB-lite"/>
    </source>
</evidence>
<comment type="caution">
    <text evidence="3">The sequence shown here is derived from an EMBL/GenBank/DDBJ whole genome shotgun (WGS) entry which is preliminary data.</text>
</comment>
<name>A0ABP5IJL9_9MICO</name>
<evidence type="ECO:0000313" key="3">
    <source>
        <dbReference type="EMBL" id="GAA2101693.1"/>
    </source>
</evidence>
<dbReference type="Gene3D" id="1.10.10.10">
    <property type="entry name" value="Winged helix-like DNA-binding domain superfamily/Winged helix DNA-binding domain"/>
    <property type="match status" value="1"/>
</dbReference>
<evidence type="ECO:0000259" key="2">
    <source>
        <dbReference type="PROSITE" id="PS50995"/>
    </source>
</evidence>
<feature type="region of interest" description="Disordered" evidence="1">
    <location>
        <begin position="182"/>
        <end position="205"/>
    </location>
</feature>
<organism evidence="3 4">
    <name type="scientific">Brevibacterium salitolerans</name>
    <dbReference type="NCBI Taxonomy" id="1403566"/>
    <lineage>
        <taxon>Bacteria</taxon>
        <taxon>Bacillati</taxon>
        <taxon>Actinomycetota</taxon>
        <taxon>Actinomycetes</taxon>
        <taxon>Micrococcales</taxon>
        <taxon>Brevibacteriaceae</taxon>
        <taxon>Brevibacterium</taxon>
    </lineage>
</organism>
<keyword evidence="4" id="KW-1185">Reference proteome</keyword>
<dbReference type="PANTHER" id="PTHR33164">
    <property type="entry name" value="TRANSCRIPTIONAL REGULATOR, MARR FAMILY"/>
    <property type="match status" value="1"/>
</dbReference>